<keyword evidence="2" id="KW-1185">Reference proteome</keyword>
<dbReference type="RefSeq" id="WP_349134399.1">
    <property type="nucleotide sequence ID" value="NZ_JBBMFF010000023.1"/>
</dbReference>
<dbReference type="SUPFAM" id="SSF69279">
    <property type="entry name" value="Phage tail proteins"/>
    <property type="match status" value="1"/>
</dbReference>
<comment type="caution">
    <text evidence="1">The sequence shown here is derived from an EMBL/GenBank/DDBJ whole genome shotgun (WGS) entry which is preliminary data.</text>
</comment>
<gene>
    <name evidence="1" type="ORF">WMO66_00230</name>
</gene>
<dbReference type="EMBL" id="JBBMFF010000023">
    <property type="protein sequence ID" value="MEQ2509682.1"/>
    <property type="molecule type" value="Genomic_DNA"/>
</dbReference>
<sequence>MIALWTAPQGGAWTRLPGPVTAWSILRTDRLGKDSFRVELADAALPDGLLRFQARVDGVGWFTGLADEVLRTESGAGRRLVLRGRGMDALLEDCEFDAQTGTGITPAALATRVLQPVGLSAWSDAQSATGTLKTALGSTGSSIVQDYCASAGLLPPRMLADGRVCLTATRKSGGTALQGGTVRERSVQALAGIGVLHAAGTTYENPAGGRETRWRSALGWPAAAEFARSMRDRDAVRLTLPGTHALEPGTTAEVDGRTLTLTDCALRGSAAGITTELTLAAL</sequence>
<protein>
    <recommendedName>
        <fullName evidence="3">Phage tail protein</fullName>
    </recommendedName>
</protein>
<accession>A0ABV1G2R1</accession>
<evidence type="ECO:0008006" key="3">
    <source>
        <dbReference type="Google" id="ProtNLM"/>
    </source>
</evidence>
<reference evidence="1 2" key="1">
    <citation type="submission" date="2024-03" db="EMBL/GenBank/DDBJ databases">
        <title>Human intestinal bacterial collection.</title>
        <authorList>
            <person name="Pauvert C."/>
            <person name="Hitch T.C.A."/>
            <person name="Clavel T."/>
        </authorList>
    </citation>
    <scope>NUCLEOTIDE SEQUENCE [LARGE SCALE GENOMIC DNA]</scope>
    <source>
        <strain evidence="1 2">CLA-AA-H192</strain>
    </source>
</reference>
<evidence type="ECO:0000313" key="2">
    <source>
        <dbReference type="Proteomes" id="UP001491552"/>
    </source>
</evidence>
<organism evidence="1 2">
    <name type="scientific">Faecousia intestinalis</name>
    <dbReference type="NCBI Taxonomy" id="3133167"/>
    <lineage>
        <taxon>Bacteria</taxon>
        <taxon>Bacillati</taxon>
        <taxon>Bacillota</taxon>
        <taxon>Clostridia</taxon>
        <taxon>Eubacteriales</taxon>
        <taxon>Oscillospiraceae</taxon>
        <taxon>Faecousia</taxon>
    </lineage>
</organism>
<proteinExistence type="predicted"/>
<name>A0ABV1G2R1_9FIRM</name>
<dbReference type="Proteomes" id="UP001491552">
    <property type="component" value="Unassembled WGS sequence"/>
</dbReference>
<evidence type="ECO:0000313" key="1">
    <source>
        <dbReference type="EMBL" id="MEQ2509682.1"/>
    </source>
</evidence>